<proteinExistence type="predicted"/>
<evidence type="ECO:0000313" key="2">
    <source>
        <dbReference type="EMBL" id="MVT10523.1"/>
    </source>
</evidence>
<evidence type="ECO:0000313" key="3">
    <source>
        <dbReference type="Proteomes" id="UP000461730"/>
    </source>
</evidence>
<dbReference type="EMBL" id="WRXN01000009">
    <property type="protein sequence ID" value="MVT10523.1"/>
    <property type="molecule type" value="Genomic_DNA"/>
</dbReference>
<comment type="caution">
    <text evidence="2">The sequence shown here is derived from an EMBL/GenBank/DDBJ whole genome shotgun (WGS) entry which is preliminary data.</text>
</comment>
<dbReference type="Proteomes" id="UP000461730">
    <property type="component" value="Unassembled WGS sequence"/>
</dbReference>
<reference evidence="2 3" key="1">
    <citation type="submission" date="2019-12" db="EMBL/GenBank/DDBJ databases">
        <title>Chitinophaga sp. strain ysch24 (GDMCC 1.1355), whole genome shotgun sequence.</title>
        <authorList>
            <person name="Zhang X."/>
        </authorList>
    </citation>
    <scope>NUCLEOTIDE SEQUENCE [LARGE SCALE GENOMIC DNA]</scope>
    <source>
        <strain evidence="3">ysch24</strain>
    </source>
</reference>
<accession>A0A7K1U826</accession>
<feature type="signal peptide" evidence="1">
    <location>
        <begin position="1"/>
        <end position="24"/>
    </location>
</feature>
<gene>
    <name evidence="2" type="ORF">GO493_19780</name>
</gene>
<feature type="chain" id="PRO_5029680686" description="YD repeat-containing protein" evidence="1">
    <location>
        <begin position="25"/>
        <end position="288"/>
    </location>
</feature>
<dbReference type="AlphaFoldDB" id="A0A7K1U826"/>
<evidence type="ECO:0000256" key="1">
    <source>
        <dbReference type="SAM" id="SignalP"/>
    </source>
</evidence>
<sequence length="288" mass="33535">MYTRKTTTTILLTAMLLLSRNAIAQFYYQDIISTQRTEQNMALLKENKITVQVVQSFDANQDTDNDFKCQREVQNEYRQLRSMTNSRSTGFSVMTSYFSASGKLTKTVDSTRSIITTVIYMRNNNDPSGKLQEVYLTSQEPKNKYKYTETRRYTYDAAGKPTRMIHFHGDVIGDSTVVLFKLDSVGQVAEETHVGRGAKSQHIYYKYNDQGLLTDIYRYSPSRQKMLPDYIFDYDSKNRIGAMTTVNGETSDYTIWRYTYDDNGLPLQEECYGKRRELLGTVRYRYKK</sequence>
<organism evidence="2 3">
    <name type="scientific">Chitinophaga tropicalis</name>
    <dbReference type="NCBI Taxonomy" id="2683588"/>
    <lineage>
        <taxon>Bacteria</taxon>
        <taxon>Pseudomonadati</taxon>
        <taxon>Bacteroidota</taxon>
        <taxon>Chitinophagia</taxon>
        <taxon>Chitinophagales</taxon>
        <taxon>Chitinophagaceae</taxon>
        <taxon>Chitinophaga</taxon>
    </lineage>
</organism>
<dbReference type="RefSeq" id="WP_157307967.1">
    <property type="nucleotide sequence ID" value="NZ_WRXN01000009.1"/>
</dbReference>
<keyword evidence="3" id="KW-1185">Reference proteome</keyword>
<protein>
    <recommendedName>
        <fullName evidence="4">YD repeat-containing protein</fullName>
    </recommendedName>
</protein>
<name>A0A7K1U826_9BACT</name>
<keyword evidence="1" id="KW-0732">Signal</keyword>
<dbReference type="Gene3D" id="2.180.10.10">
    <property type="entry name" value="RHS repeat-associated core"/>
    <property type="match status" value="1"/>
</dbReference>
<evidence type="ECO:0008006" key="4">
    <source>
        <dbReference type="Google" id="ProtNLM"/>
    </source>
</evidence>